<evidence type="ECO:0008006" key="3">
    <source>
        <dbReference type="Google" id="ProtNLM"/>
    </source>
</evidence>
<dbReference type="EMBL" id="BMAO01030040">
    <property type="protein sequence ID" value="GFQ65306.1"/>
    <property type="molecule type" value="Genomic_DNA"/>
</dbReference>
<proteinExistence type="predicted"/>
<comment type="caution">
    <text evidence="1">The sequence shown here is derived from an EMBL/GenBank/DDBJ whole genome shotgun (WGS) entry which is preliminary data.</text>
</comment>
<accession>A0A8X6EZH8</accession>
<dbReference type="Proteomes" id="UP000887116">
    <property type="component" value="Unassembled WGS sequence"/>
</dbReference>
<feature type="non-terminal residue" evidence="1">
    <location>
        <position position="1"/>
    </location>
</feature>
<sequence length="179" mass="20319">PAQIYLRTYAVISMHYAVTHRNVESVRSAVKRYVNFECIEEKKSRLDSKTPGNLISAERSTMKQFYLAIVLMCLMSDLNTSTHAAKEDKEDKGKGKGNCPAVPLIKCDAFETKCCKTKDCEKGEFCCETMCKFECLSEKEIKEKQSPIKTRDINISQERCKKYNKTGSFVTTNPSVTID</sequence>
<reference evidence="1" key="1">
    <citation type="submission" date="2020-07" db="EMBL/GenBank/DDBJ databases">
        <title>Multicomponent nature underlies the extraordinary mechanical properties of spider dragline silk.</title>
        <authorList>
            <person name="Kono N."/>
            <person name="Nakamura H."/>
            <person name="Mori M."/>
            <person name="Yoshida Y."/>
            <person name="Ohtoshi R."/>
            <person name="Malay A.D."/>
            <person name="Moran D.A.P."/>
            <person name="Tomita M."/>
            <person name="Numata K."/>
            <person name="Arakawa K."/>
        </authorList>
    </citation>
    <scope>NUCLEOTIDE SEQUENCE</scope>
</reference>
<organism evidence="1 2">
    <name type="scientific">Trichonephila clavata</name>
    <name type="common">Joro spider</name>
    <name type="synonym">Nephila clavata</name>
    <dbReference type="NCBI Taxonomy" id="2740835"/>
    <lineage>
        <taxon>Eukaryota</taxon>
        <taxon>Metazoa</taxon>
        <taxon>Ecdysozoa</taxon>
        <taxon>Arthropoda</taxon>
        <taxon>Chelicerata</taxon>
        <taxon>Arachnida</taxon>
        <taxon>Araneae</taxon>
        <taxon>Araneomorphae</taxon>
        <taxon>Entelegynae</taxon>
        <taxon>Araneoidea</taxon>
        <taxon>Nephilidae</taxon>
        <taxon>Trichonephila</taxon>
    </lineage>
</organism>
<name>A0A8X6EZH8_TRICU</name>
<gene>
    <name evidence="1" type="ORF">TNCT_717251</name>
</gene>
<evidence type="ECO:0000313" key="2">
    <source>
        <dbReference type="Proteomes" id="UP000887116"/>
    </source>
</evidence>
<evidence type="ECO:0000313" key="1">
    <source>
        <dbReference type="EMBL" id="GFQ65306.1"/>
    </source>
</evidence>
<dbReference type="AlphaFoldDB" id="A0A8X6EZH8"/>
<protein>
    <recommendedName>
        <fullName evidence="3">WAP domain-containing protein</fullName>
    </recommendedName>
</protein>
<keyword evidence="2" id="KW-1185">Reference proteome</keyword>